<evidence type="ECO:0000256" key="1">
    <source>
        <dbReference type="ARBA" id="ARBA00034127"/>
    </source>
</evidence>
<accession>A0AAN8P5A3</accession>
<dbReference type="PANTHER" id="PTHR13349:SF2">
    <property type="entry name" value="TRANSLATION MACHINERY-ASSOCIATED PROTEIN 16"/>
    <property type="match status" value="1"/>
</dbReference>
<gene>
    <name evidence="3" type="ORF">SNE40_019132</name>
</gene>
<evidence type="ECO:0000313" key="3">
    <source>
        <dbReference type="EMBL" id="KAK6170832.1"/>
    </source>
</evidence>
<evidence type="ECO:0008006" key="5">
    <source>
        <dbReference type="Google" id="ProtNLM"/>
    </source>
</evidence>
<protein>
    <recommendedName>
        <fullName evidence="5">Translation machinery-associated protein 16</fullName>
    </recommendedName>
</protein>
<dbReference type="Pfam" id="PF11176">
    <property type="entry name" value="Tma16"/>
    <property type="match status" value="1"/>
</dbReference>
<dbReference type="InterPro" id="IPR038356">
    <property type="entry name" value="Tma16_sf"/>
</dbReference>
<dbReference type="EMBL" id="JAZGQO010000014">
    <property type="protein sequence ID" value="KAK6170832.1"/>
    <property type="molecule type" value="Genomic_DNA"/>
</dbReference>
<dbReference type="Gene3D" id="1.20.1440.170">
    <property type="entry name" value="Translation machinery-associated protein 16-like"/>
    <property type="match status" value="1"/>
</dbReference>
<dbReference type="FunFam" id="1.20.1440.170:FF:000001">
    <property type="entry name" value="Translation machinery-associated 16 homolog"/>
    <property type="match status" value="1"/>
</dbReference>
<evidence type="ECO:0000256" key="2">
    <source>
        <dbReference type="SAM" id="MobiDB-lite"/>
    </source>
</evidence>
<dbReference type="GO" id="GO:0005634">
    <property type="term" value="C:nucleus"/>
    <property type="evidence" value="ECO:0007669"/>
    <property type="project" value="TreeGrafter"/>
</dbReference>
<proteinExistence type="inferred from homology"/>
<dbReference type="PANTHER" id="PTHR13349">
    <property type="entry name" value="TRANSLATION MACHINERY-ASSOCIATED PROTEIN 16"/>
    <property type="match status" value="1"/>
</dbReference>
<feature type="compositionally biased region" description="Basic and acidic residues" evidence="2">
    <location>
        <begin position="34"/>
        <end position="44"/>
    </location>
</feature>
<reference evidence="3 4" key="1">
    <citation type="submission" date="2024-01" db="EMBL/GenBank/DDBJ databases">
        <title>The genome of the rayed Mediterranean limpet Patella caerulea (Linnaeus, 1758).</title>
        <authorList>
            <person name="Anh-Thu Weber A."/>
            <person name="Halstead-Nussloch G."/>
        </authorList>
    </citation>
    <scope>NUCLEOTIDE SEQUENCE [LARGE SCALE GENOMIC DNA]</scope>
    <source>
        <strain evidence="3">AATW-2023a</strain>
        <tissue evidence="3">Whole specimen</tissue>
    </source>
</reference>
<keyword evidence="4" id="KW-1185">Reference proteome</keyword>
<dbReference type="AlphaFoldDB" id="A0AAN8P5A3"/>
<name>A0AAN8P5A3_PATCE</name>
<sequence>MPKAPKAKLSDSRKPIHPNSRKAGNITRDKSHKARVDGSRQQKSLKKDTILDKYLWFQANMDETKDMFSKRELTELVLKYMKRFEEELEQIAIVNSIGCRANSKPQHASRIDSIKFSQDRENNEFISTGLEVPNLTKKGNVQLFKAWEGDMRFFDNIERIKISQRDADKLKKDS</sequence>
<comment type="similarity">
    <text evidence="1">Belongs to the TMA16 family.</text>
</comment>
<evidence type="ECO:0000313" key="4">
    <source>
        <dbReference type="Proteomes" id="UP001347796"/>
    </source>
</evidence>
<dbReference type="Proteomes" id="UP001347796">
    <property type="component" value="Unassembled WGS sequence"/>
</dbReference>
<comment type="caution">
    <text evidence="3">The sequence shown here is derived from an EMBL/GenBank/DDBJ whole genome shotgun (WGS) entry which is preliminary data.</text>
</comment>
<dbReference type="InterPro" id="IPR021346">
    <property type="entry name" value="Tma16"/>
</dbReference>
<feature type="region of interest" description="Disordered" evidence="2">
    <location>
        <begin position="1"/>
        <end position="44"/>
    </location>
</feature>
<organism evidence="3 4">
    <name type="scientific">Patella caerulea</name>
    <name type="common">Rayed Mediterranean limpet</name>
    <dbReference type="NCBI Taxonomy" id="87958"/>
    <lineage>
        <taxon>Eukaryota</taxon>
        <taxon>Metazoa</taxon>
        <taxon>Spiralia</taxon>
        <taxon>Lophotrochozoa</taxon>
        <taxon>Mollusca</taxon>
        <taxon>Gastropoda</taxon>
        <taxon>Patellogastropoda</taxon>
        <taxon>Patelloidea</taxon>
        <taxon>Patellidae</taxon>
        <taxon>Patella</taxon>
    </lineage>
</organism>